<organism evidence="2 3">
    <name type="scientific">Chloebia gouldiae</name>
    <name type="common">Gouldian finch</name>
    <name type="synonym">Erythrura gouldiae</name>
    <dbReference type="NCBI Taxonomy" id="44316"/>
    <lineage>
        <taxon>Eukaryota</taxon>
        <taxon>Metazoa</taxon>
        <taxon>Chordata</taxon>
        <taxon>Craniata</taxon>
        <taxon>Vertebrata</taxon>
        <taxon>Euteleostomi</taxon>
        <taxon>Archelosauria</taxon>
        <taxon>Archosauria</taxon>
        <taxon>Dinosauria</taxon>
        <taxon>Saurischia</taxon>
        <taxon>Theropoda</taxon>
        <taxon>Coelurosauria</taxon>
        <taxon>Aves</taxon>
        <taxon>Neognathae</taxon>
        <taxon>Neoaves</taxon>
        <taxon>Telluraves</taxon>
        <taxon>Australaves</taxon>
        <taxon>Passeriformes</taxon>
        <taxon>Passeroidea</taxon>
        <taxon>Passeridae</taxon>
        <taxon>Chloebia</taxon>
    </lineage>
</organism>
<dbReference type="AlphaFoldDB" id="A0A3L8SSD5"/>
<evidence type="ECO:0000256" key="1">
    <source>
        <dbReference type="SAM" id="MobiDB-lite"/>
    </source>
</evidence>
<sequence>YGSLSLHGLFLMKRRNETWANAGEKMCRRRGRKEGVVKGEEEEEGLLSDRLVP</sequence>
<protein>
    <submittedName>
        <fullName evidence="2">Uncharacterized protein</fullName>
    </submittedName>
</protein>
<keyword evidence="3" id="KW-1185">Reference proteome</keyword>
<dbReference type="Proteomes" id="UP000276834">
    <property type="component" value="Unassembled WGS sequence"/>
</dbReference>
<feature type="non-terminal residue" evidence="2">
    <location>
        <position position="1"/>
    </location>
</feature>
<comment type="caution">
    <text evidence="2">The sequence shown here is derived from an EMBL/GenBank/DDBJ whole genome shotgun (WGS) entry which is preliminary data.</text>
</comment>
<reference evidence="2 3" key="1">
    <citation type="journal article" date="2018" name="Proc. R. Soc. B">
        <title>A non-coding region near Follistatin controls head colour polymorphism in the Gouldian finch.</title>
        <authorList>
            <person name="Toomey M.B."/>
            <person name="Marques C.I."/>
            <person name="Andrade P."/>
            <person name="Araujo P.M."/>
            <person name="Sabatino S."/>
            <person name="Gazda M.A."/>
            <person name="Afonso S."/>
            <person name="Lopes R.J."/>
            <person name="Corbo J.C."/>
            <person name="Carneiro M."/>
        </authorList>
    </citation>
    <scope>NUCLEOTIDE SEQUENCE [LARGE SCALE GENOMIC DNA]</scope>
    <source>
        <strain evidence="2">Red01</strain>
        <tissue evidence="2">Muscle</tissue>
    </source>
</reference>
<proteinExistence type="predicted"/>
<evidence type="ECO:0000313" key="2">
    <source>
        <dbReference type="EMBL" id="RLW07077.1"/>
    </source>
</evidence>
<dbReference type="EMBL" id="QUSF01000008">
    <property type="protein sequence ID" value="RLW07077.1"/>
    <property type="molecule type" value="Genomic_DNA"/>
</dbReference>
<gene>
    <name evidence="2" type="ORF">DV515_00004017</name>
</gene>
<accession>A0A3L8SSD5</accession>
<name>A0A3L8SSD5_CHLGU</name>
<evidence type="ECO:0000313" key="3">
    <source>
        <dbReference type="Proteomes" id="UP000276834"/>
    </source>
</evidence>
<feature type="region of interest" description="Disordered" evidence="1">
    <location>
        <begin position="30"/>
        <end position="53"/>
    </location>
</feature>